<accession>A0A0S3PWX5</accession>
<dbReference type="KEGG" id="vgo:GJW-30_1_02981"/>
<protein>
    <recommendedName>
        <fullName evidence="2">VOC domain-containing protein</fullName>
    </recommendedName>
</protein>
<dbReference type="EMBL" id="AP014946">
    <property type="protein sequence ID" value="BAT60438.1"/>
    <property type="molecule type" value="Genomic_DNA"/>
</dbReference>
<dbReference type="InterPro" id="IPR051332">
    <property type="entry name" value="Fosfomycin_Res_Enzymes"/>
</dbReference>
<dbReference type="PANTHER" id="PTHR36113">
    <property type="entry name" value="LYASE, PUTATIVE-RELATED-RELATED"/>
    <property type="match status" value="1"/>
</dbReference>
<dbReference type="Pfam" id="PF00903">
    <property type="entry name" value="Glyoxalase"/>
    <property type="match status" value="1"/>
</dbReference>
<dbReference type="AlphaFoldDB" id="A0A0S3PWX5"/>
<dbReference type="SUPFAM" id="SSF54593">
    <property type="entry name" value="Glyoxalase/Bleomycin resistance protein/Dihydroxybiphenyl dioxygenase"/>
    <property type="match status" value="1"/>
</dbReference>
<sequence>MRGAINHIALTVSNLADAESNFYAPVLGFLGYEKVEDQAEKATLWFNKHSGAAINLWQAHPEHQGNKHYRYSPGFHHLAFSLESREAIDSLYDVLIGYAIRVLDDPAEYPHYAPGYYAVYFEDGDGMKFEAVHMPVIPE</sequence>
<dbReference type="Gene3D" id="3.10.180.10">
    <property type="entry name" value="2,3-Dihydroxybiphenyl 1,2-Dioxygenase, domain 1"/>
    <property type="match status" value="1"/>
</dbReference>
<evidence type="ECO:0000313" key="4">
    <source>
        <dbReference type="Proteomes" id="UP000236884"/>
    </source>
</evidence>
<dbReference type="RefSeq" id="WP_197703735.1">
    <property type="nucleotide sequence ID" value="NZ_AP014946.1"/>
</dbReference>
<name>A0A0S3PWX5_9BRAD</name>
<organism evidence="3 4">
    <name type="scientific">Variibacter gotjawalensis</name>
    <dbReference type="NCBI Taxonomy" id="1333996"/>
    <lineage>
        <taxon>Bacteria</taxon>
        <taxon>Pseudomonadati</taxon>
        <taxon>Pseudomonadota</taxon>
        <taxon>Alphaproteobacteria</taxon>
        <taxon>Hyphomicrobiales</taxon>
        <taxon>Nitrobacteraceae</taxon>
        <taxon>Variibacter</taxon>
    </lineage>
</organism>
<evidence type="ECO:0000256" key="1">
    <source>
        <dbReference type="ARBA" id="ARBA00022723"/>
    </source>
</evidence>
<feature type="domain" description="VOC" evidence="2">
    <location>
        <begin position="4"/>
        <end position="134"/>
    </location>
</feature>
<dbReference type="InterPro" id="IPR004360">
    <property type="entry name" value="Glyas_Fos-R_dOase_dom"/>
</dbReference>
<proteinExistence type="predicted"/>
<dbReference type="InterPro" id="IPR029068">
    <property type="entry name" value="Glyas_Bleomycin-R_OHBP_Dase"/>
</dbReference>
<dbReference type="Proteomes" id="UP000236884">
    <property type="component" value="Chromosome"/>
</dbReference>
<evidence type="ECO:0000313" key="3">
    <source>
        <dbReference type="EMBL" id="BAT60438.1"/>
    </source>
</evidence>
<keyword evidence="1" id="KW-0479">Metal-binding</keyword>
<dbReference type="PROSITE" id="PS51819">
    <property type="entry name" value="VOC"/>
    <property type="match status" value="1"/>
</dbReference>
<evidence type="ECO:0000259" key="2">
    <source>
        <dbReference type="PROSITE" id="PS51819"/>
    </source>
</evidence>
<reference evidence="3 4" key="1">
    <citation type="submission" date="2015-08" db="EMBL/GenBank/DDBJ databases">
        <title>Investigation of the bacterial diversity of lava forest soil.</title>
        <authorList>
            <person name="Lee J.S."/>
        </authorList>
    </citation>
    <scope>NUCLEOTIDE SEQUENCE [LARGE SCALE GENOMIC DNA]</scope>
    <source>
        <strain evidence="3 4">GJW-30</strain>
    </source>
</reference>
<dbReference type="PANTHER" id="PTHR36113:SF6">
    <property type="entry name" value="FOSFOMYCIN RESISTANCE PROTEIN FOSX"/>
    <property type="match status" value="1"/>
</dbReference>
<keyword evidence="4" id="KW-1185">Reference proteome</keyword>
<dbReference type="GO" id="GO:0046872">
    <property type="term" value="F:metal ion binding"/>
    <property type="evidence" value="ECO:0007669"/>
    <property type="project" value="UniProtKB-KW"/>
</dbReference>
<dbReference type="InterPro" id="IPR037523">
    <property type="entry name" value="VOC_core"/>
</dbReference>
<gene>
    <name evidence="3" type="ORF">GJW-30_1_02981</name>
</gene>